<feature type="region of interest" description="Disordered" evidence="16">
    <location>
        <begin position="466"/>
        <end position="488"/>
    </location>
</feature>
<evidence type="ECO:0000256" key="7">
    <source>
        <dbReference type="ARBA" id="ARBA00022801"/>
    </source>
</evidence>
<dbReference type="InterPro" id="IPR037315">
    <property type="entry name" value="EXO1_H3TH"/>
</dbReference>
<keyword evidence="6" id="KW-0227">DNA damage</keyword>
<proteinExistence type="inferred from homology"/>
<dbReference type="InterPro" id="IPR019734">
    <property type="entry name" value="TPR_rpt"/>
</dbReference>
<dbReference type="PROSITE" id="PS00841">
    <property type="entry name" value="XPG_1"/>
    <property type="match status" value="1"/>
</dbReference>
<evidence type="ECO:0000256" key="13">
    <source>
        <dbReference type="ARBA" id="ARBA00023242"/>
    </source>
</evidence>
<comment type="caution">
    <text evidence="19">The sequence shown here is derived from an EMBL/GenBank/DDBJ whole genome shotgun (WGS) entry which is preliminary data.</text>
</comment>
<dbReference type="InterPro" id="IPR044752">
    <property type="entry name" value="PIN-like_EXO1"/>
</dbReference>
<evidence type="ECO:0000313" key="19">
    <source>
        <dbReference type="EMBL" id="CAF9917681.1"/>
    </source>
</evidence>
<dbReference type="Pfam" id="PF00867">
    <property type="entry name" value="XPG_I"/>
    <property type="match status" value="1"/>
</dbReference>
<reference evidence="19" key="1">
    <citation type="submission" date="2021-03" db="EMBL/GenBank/DDBJ databases">
        <authorList>
            <person name="Tagirdzhanova G."/>
        </authorList>
    </citation>
    <scope>NUCLEOTIDE SEQUENCE</scope>
</reference>
<evidence type="ECO:0000256" key="14">
    <source>
        <dbReference type="PROSITE-ProRule" id="PRU00339"/>
    </source>
</evidence>
<dbReference type="GO" id="GO:0005634">
    <property type="term" value="C:nucleus"/>
    <property type="evidence" value="ECO:0007669"/>
    <property type="project" value="UniProtKB-SubCell"/>
</dbReference>
<evidence type="ECO:0000313" key="20">
    <source>
        <dbReference type="Proteomes" id="UP000664169"/>
    </source>
</evidence>
<evidence type="ECO:0000256" key="12">
    <source>
        <dbReference type="ARBA" id="ARBA00023204"/>
    </source>
</evidence>
<dbReference type="SMART" id="SM00279">
    <property type="entry name" value="HhH2"/>
    <property type="match status" value="1"/>
</dbReference>
<dbReference type="GO" id="GO:0046872">
    <property type="term" value="F:metal ion binding"/>
    <property type="evidence" value="ECO:0007669"/>
    <property type="project" value="UniProtKB-KW"/>
</dbReference>
<dbReference type="InterPro" id="IPR019974">
    <property type="entry name" value="XPG_CS"/>
</dbReference>
<dbReference type="InterPro" id="IPR006084">
    <property type="entry name" value="XPG/Rad2"/>
</dbReference>
<evidence type="ECO:0000256" key="6">
    <source>
        <dbReference type="ARBA" id="ARBA00022763"/>
    </source>
</evidence>
<gene>
    <name evidence="19" type="ORF">GOMPHAMPRED_001349</name>
</gene>
<comment type="subcellular location">
    <subcellularLocation>
        <location evidence="2">Nucleus</location>
    </subcellularLocation>
</comment>
<keyword evidence="4" id="KW-0540">Nuclease</keyword>
<feature type="compositionally biased region" description="Polar residues" evidence="16">
    <location>
        <begin position="594"/>
        <end position="613"/>
    </location>
</feature>
<dbReference type="CDD" id="cd09908">
    <property type="entry name" value="H3TH_EXO1"/>
    <property type="match status" value="1"/>
</dbReference>
<dbReference type="SUPFAM" id="SSF47807">
    <property type="entry name" value="5' to 3' exonuclease, C-terminal subdomain"/>
    <property type="match status" value="1"/>
</dbReference>
<dbReference type="InterPro" id="IPR008918">
    <property type="entry name" value="HhH2"/>
</dbReference>
<feature type="coiled-coil region" evidence="15">
    <location>
        <begin position="681"/>
        <end position="712"/>
    </location>
</feature>
<keyword evidence="11" id="KW-0238">DNA-binding</keyword>
<keyword evidence="14" id="KW-0802">TPR repeat</keyword>
<dbReference type="OrthoDB" id="26491at2759"/>
<organism evidence="19 20">
    <name type="scientific">Gomphillus americanus</name>
    <dbReference type="NCBI Taxonomy" id="1940652"/>
    <lineage>
        <taxon>Eukaryota</taxon>
        <taxon>Fungi</taxon>
        <taxon>Dikarya</taxon>
        <taxon>Ascomycota</taxon>
        <taxon>Pezizomycotina</taxon>
        <taxon>Lecanoromycetes</taxon>
        <taxon>OSLEUM clade</taxon>
        <taxon>Ostropomycetidae</taxon>
        <taxon>Ostropales</taxon>
        <taxon>Graphidaceae</taxon>
        <taxon>Gomphilloideae</taxon>
        <taxon>Gomphillus</taxon>
    </lineage>
</organism>
<dbReference type="GO" id="GO:0035312">
    <property type="term" value="F:5'-3' DNA exonuclease activity"/>
    <property type="evidence" value="ECO:0007669"/>
    <property type="project" value="InterPro"/>
</dbReference>
<keyword evidence="8" id="KW-0269">Exonuclease</keyword>
<comment type="cofactor">
    <cofactor evidence="1">
        <name>Mg(2+)</name>
        <dbReference type="ChEBI" id="CHEBI:18420"/>
    </cofactor>
</comment>
<evidence type="ECO:0000256" key="15">
    <source>
        <dbReference type="SAM" id="Coils"/>
    </source>
</evidence>
<dbReference type="Pfam" id="PF00752">
    <property type="entry name" value="XPG_N"/>
    <property type="match status" value="1"/>
</dbReference>
<dbReference type="FunFam" id="1.10.150.20:FF:000011">
    <property type="entry name" value="exonuclease 1"/>
    <property type="match status" value="1"/>
</dbReference>
<dbReference type="SMART" id="SM00485">
    <property type="entry name" value="XPGN"/>
    <property type="match status" value="1"/>
</dbReference>
<evidence type="ECO:0000256" key="8">
    <source>
        <dbReference type="ARBA" id="ARBA00022839"/>
    </source>
</evidence>
<dbReference type="GO" id="GO:0017108">
    <property type="term" value="F:5'-flap endonuclease activity"/>
    <property type="evidence" value="ECO:0007669"/>
    <property type="project" value="TreeGrafter"/>
</dbReference>
<keyword evidence="7" id="KW-0378">Hydrolase</keyword>
<dbReference type="AlphaFoldDB" id="A0A8H3F1S1"/>
<evidence type="ECO:0000256" key="10">
    <source>
        <dbReference type="ARBA" id="ARBA00022881"/>
    </source>
</evidence>
<keyword evidence="9" id="KW-0460">Magnesium</keyword>
<dbReference type="InterPro" id="IPR029060">
    <property type="entry name" value="PIN-like_dom_sf"/>
</dbReference>
<feature type="repeat" description="TPR" evidence="14">
    <location>
        <begin position="96"/>
        <end position="129"/>
    </location>
</feature>
<dbReference type="Proteomes" id="UP000664169">
    <property type="component" value="Unassembled WGS sequence"/>
</dbReference>
<feature type="region of interest" description="Disordered" evidence="16">
    <location>
        <begin position="530"/>
        <end position="555"/>
    </location>
</feature>
<dbReference type="PRINTS" id="PR00853">
    <property type="entry name" value="XPGRADSUPER"/>
</dbReference>
<keyword evidence="5" id="KW-0479">Metal-binding</keyword>
<keyword evidence="15" id="KW-0175">Coiled coil</keyword>
<evidence type="ECO:0000256" key="1">
    <source>
        <dbReference type="ARBA" id="ARBA00001946"/>
    </source>
</evidence>
<evidence type="ECO:0000256" key="16">
    <source>
        <dbReference type="SAM" id="MobiDB-lite"/>
    </source>
</evidence>
<dbReference type="Gene3D" id="1.10.150.20">
    <property type="entry name" value="5' to 3' exonuclease, C-terminal subdomain"/>
    <property type="match status" value="1"/>
</dbReference>
<feature type="domain" description="XPG N-terminal" evidence="18">
    <location>
        <begin position="1"/>
        <end position="99"/>
    </location>
</feature>
<dbReference type="InterPro" id="IPR006086">
    <property type="entry name" value="XPG-I_dom"/>
</dbReference>
<dbReference type="FunFam" id="3.40.50.1010:FF:000002">
    <property type="entry name" value="Exonuclease 1, putative"/>
    <property type="match status" value="1"/>
</dbReference>
<dbReference type="Gene3D" id="3.40.50.1010">
    <property type="entry name" value="5'-nuclease"/>
    <property type="match status" value="1"/>
</dbReference>
<dbReference type="SMART" id="SM00484">
    <property type="entry name" value="XPGI"/>
    <property type="match status" value="1"/>
</dbReference>
<dbReference type="EMBL" id="CAJPDQ010000012">
    <property type="protein sequence ID" value="CAF9917681.1"/>
    <property type="molecule type" value="Genomic_DNA"/>
</dbReference>
<evidence type="ECO:0000256" key="11">
    <source>
        <dbReference type="ARBA" id="ARBA00023125"/>
    </source>
</evidence>
<sequence length="733" mass="81258">MGITGLLPLLSSIQRPCNLKTFRGLTLGVDAYVWLHRAAVASALDIGLGKPTTKFIAPVMHRVRMLIHFGITPYFVFDGDYLPSKAVTEISRAARRAESLKLGNSLMSMGKKAEAYKEFIKAIDITPEMARLLIEELKKNKIQYVVAPYEADAQLAYLERKGLIHGVISEDSDLLVFGTKRLLTKLDDHGNCIEINRRDFSALESIHIAGWTDSEFRRMAILSGCDYLPNIERIGLKTAYQLVRKHKDIERIIQVLSLGGKHTVPPDYLAEFTKAELTFLHQRVFCPEQQQLVMLTPFSGEEPEDFDFIGKHIDPVIARQVARGDLNPNTKKPIKLIYDLEGYRPSPNSLRRSKSVQTVSELKGKPINEFFRSTRVPLAELDPNSFTPSPSQRQVLQRQPYSFESTPVMGISNGRPTAIASAPAAIGGVRGRVPSATQGHPSSKRQRLCANDKPADSAVEVRSRFFMPSASDPSPLQRMSGDKKNDNELWSDESLDAALAELPDDFDTPSNNRKVKVFTQLEFEMDKPNQAEAKSKMSADSIPPTQAEPSFDKSSTEFQNLYPTIKPSAKKMTSSFAELAKKYTLDCNVPARSSKPSATLSRSASTNISQKSPFFTPPVSRSSSRLSITTSITDIIYPSLPPDSEDDPEPDLPQLIPESPLSKDRKSSNVVKGSEDCIVPCSDIESEIEEALAREEELSRAESAAAEEAEEKVTLPKSRAFGAWDLAKYAFTG</sequence>
<keyword evidence="13" id="KW-0539">Nucleus</keyword>
<dbReference type="PROSITE" id="PS50005">
    <property type="entry name" value="TPR"/>
    <property type="match status" value="1"/>
</dbReference>
<feature type="region of interest" description="Disordered" evidence="16">
    <location>
        <begin position="433"/>
        <end position="452"/>
    </location>
</feature>
<comment type="similarity">
    <text evidence="3">Belongs to the XPG/RAD2 endonuclease family. EXO1 subfamily.</text>
</comment>
<evidence type="ECO:0000256" key="5">
    <source>
        <dbReference type="ARBA" id="ARBA00022723"/>
    </source>
</evidence>
<evidence type="ECO:0000256" key="2">
    <source>
        <dbReference type="ARBA" id="ARBA00004123"/>
    </source>
</evidence>
<evidence type="ECO:0000256" key="3">
    <source>
        <dbReference type="ARBA" id="ARBA00010563"/>
    </source>
</evidence>
<evidence type="ECO:0000256" key="4">
    <source>
        <dbReference type="ARBA" id="ARBA00022722"/>
    </source>
</evidence>
<dbReference type="SUPFAM" id="SSF88723">
    <property type="entry name" value="PIN domain-like"/>
    <property type="match status" value="1"/>
</dbReference>
<evidence type="ECO:0008006" key="21">
    <source>
        <dbReference type="Google" id="ProtNLM"/>
    </source>
</evidence>
<dbReference type="InterPro" id="IPR036279">
    <property type="entry name" value="5-3_exonuclease_C_sf"/>
</dbReference>
<dbReference type="CDD" id="cd09857">
    <property type="entry name" value="PIN_EXO1"/>
    <property type="match status" value="1"/>
</dbReference>
<feature type="region of interest" description="Disordered" evidence="16">
    <location>
        <begin position="636"/>
        <end position="672"/>
    </location>
</feature>
<dbReference type="GO" id="GO:0006281">
    <property type="term" value="P:DNA repair"/>
    <property type="evidence" value="ECO:0007669"/>
    <property type="project" value="UniProtKB-KW"/>
</dbReference>
<dbReference type="PANTHER" id="PTHR11081:SF65">
    <property type="entry name" value="DNA DAMAGE-INDUCIBLE PROTEIN DIN7-RELATED"/>
    <property type="match status" value="1"/>
</dbReference>
<feature type="region of interest" description="Disordered" evidence="16">
    <location>
        <begin position="590"/>
        <end position="623"/>
    </location>
</feature>
<dbReference type="GO" id="GO:0003677">
    <property type="term" value="F:DNA binding"/>
    <property type="evidence" value="ECO:0007669"/>
    <property type="project" value="UniProtKB-KW"/>
</dbReference>
<keyword evidence="20" id="KW-1185">Reference proteome</keyword>
<feature type="domain" description="XPG-I" evidence="17">
    <location>
        <begin position="138"/>
        <end position="208"/>
    </location>
</feature>
<keyword evidence="12" id="KW-0234">DNA repair</keyword>
<name>A0A8H3F1S1_9LECA</name>
<dbReference type="InterPro" id="IPR006085">
    <property type="entry name" value="XPG_DNA_repair_N"/>
</dbReference>
<keyword evidence="10" id="KW-0267">Excision nuclease</keyword>
<evidence type="ECO:0000256" key="9">
    <source>
        <dbReference type="ARBA" id="ARBA00022842"/>
    </source>
</evidence>
<dbReference type="PANTHER" id="PTHR11081">
    <property type="entry name" value="FLAP ENDONUCLEASE FAMILY MEMBER"/>
    <property type="match status" value="1"/>
</dbReference>
<evidence type="ECO:0000259" key="18">
    <source>
        <dbReference type="SMART" id="SM00485"/>
    </source>
</evidence>
<evidence type="ECO:0000259" key="17">
    <source>
        <dbReference type="SMART" id="SM00484"/>
    </source>
</evidence>
<accession>A0A8H3F1S1</accession>
<protein>
    <recommendedName>
        <fullName evidence="21">Exonuclease 1</fullName>
    </recommendedName>
</protein>